<name>A0A6N8HCE8_9FLAO</name>
<gene>
    <name evidence="3" type="ORF">GN157_04165</name>
</gene>
<dbReference type="RefSeq" id="WP_157481854.1">
    <property type="nucleotide sequence ID" value="NZ_JAZDQD010000005.1"/>
</dbReference>
<dbReference type="EMBL" id="WOWP01000013">
    <property type="protein sequence ID" value="MUV02896.1"/>
    <property type="molecule type" value="Genomic_DNA"/>
</dbReference>
<evidence type="ECO:0000313" key="3">
    <source>
        <dbReference type="EMBL" id="MUV02896.1"/>
    </source>
</evidence>
<organism evidence="3 4">
    <name type="scientific">Flavobacterium rakeshii</name>
    <dbReference type="NCBI Taxonomy" id="1038845"/>
    <lineage>
        <taxon>Bacteria</taxon>
        <taxon>Pseudomonadati</taxon>
        <taxon>Bacteroidota</taxon>
        <taxon>Flavobacteriia</taxon>
        <taxon>Flavobacteriales</taxon>
        <taxon>Flavobacteriaceae</taxon>
        <taxon>Flavobacterium</taxon>
    </lineage>
</organism>
<dbReference type="Proteomes" id="UP000433945">
    <property type="component" value="Unassembled WGS sequence"/>
</dbReference>
<reference evidence="3 4" key="1">
    <citation type="submission" date="2019-12" db="EMBL/GenBank/DDBJ databases">
        <authorList>
            <person name="Sun J.-Q."/>
        </authorList>
    </citation>
    <scope>NUCLEOTIDE SEQUENCE [LARGE SCALE GENOMIC DNA]</scope>
    <source>
        <strain evidence="3 4">JCM 17928</strain>
    </source>
</reference>
<protein>
    <submittedName>
        <fullName evidence="3">Transporter</fullName>
    </submittedName>
</protein>
<feature type="chain" id="PRO_5026659471" evidence="2">
    <location>
        <begin position="22"/>
        <end position="326"/>
    </location>
</feature>
<dbReference type="Pfam" id="PF13557">
    <property type="entry name" value="Phenol_MetA_deg"/>
    <property type="match status" value="1"/>
</dbReference>
<evidence type="ECO:0000256" key="1">
    <source>
        <dbReference type="SAM" id="MobiDB-lite"/>
    </source>
</evidence>
<sequence length="326" mass="37752">MNFIKKYLPLALLLTSTCLHAQYTDQINSNRPGESMSGFAVGKTIFQVETGIYGIWEDHDILNYDAKGTGLDLQIRYGAFLEELEFVLDAQYQFDWYNNALQTYSRNDFKQFTVGAKYLIYDPDKNYNPEPNLYSWKANHKFRWRNLIPAVAVYGGINLVGGKSIYTFPQDEVSPKLMAITHHHFGKWVWVNNLIADKITTEYPSYGWISTLTHGFNDKWSAFGEFQGYDSDYYADAIFRLGAAHLLNDTMQIDASISKNFKDTPFLLYGGVGFSWRFDADYNDILLPGKAEYEEEKSKEEEKKEKKKDKKDKKKDRLDDFETGED</sequence>
<evidence type="ECO:0000256" key="2">
    <source>
        <dbReference type="SAM" id="SignalP"/>
    </source>
</evidence>
<feature type="signal peptide" evidence="2">
    <location>
        <begin position="1"/>
        <end position="21"/>
    </location>
</feature>
<evidence type="ECO:0000313" key="4">
    <source>
        <dbReference type="Proteomes" id="UP000433945"/>
    </source>
</evidence>
<dbReference type="InterPro" id="IPR025737">
    <property type="entry name" value="FApF"/>
</dbReference>
<feature type="compositionally biased region" description="Basic residues" evidence="1">
    <location>
        <begin position="305"/>
        <end position="314"/>
    </location>
</feature>
<proteinExistence type="predicted"/>
<comment type="caution">
    <text evidence="3">The sequence shown here is derived from an EMBL/GenBank/DDBJ whole genome shotgun (WGS) entry which is preliminary data.</text>
</comment>
<keyword evidence="4" id="KW-1185">Reference proteome</keyword>
<dbReference type="AlphaFoldDB" id="A0A6N8HCE8"/>
<accession>A0A6N8HCE8</accession>
<feature type="region of interest" description="Disordered" evidence="1">
    <location>
        <begin position="293"/>
        <end position="326"/>
    </location>
</feature>
<dbReference type="OrthoDB" id="1421312at2"/>
<keyword evidence="2" id="KW-0732">Signal</keyword>